<name>A0A645ECS8_9ZZZZ</name>
<evidence type="ECO:0000313" key="1">
    <source>
        <dbReference type="EMBL" id="MPM99151.1"/>
    </source>
</evidence>
<comment type="caution">
    <text evidence="1">The sequence shown here is derived from an EMBL/GenBank/DDBJ whole genome shotgun (WGS) entry which is preliminary data.</text>
</comment>
<accession>A0A645ECS8</accession>
<reference evidence="1" key="1">
    <citation type="submission" date="2019-08" db="EMBL/GenBank/DDBJ databases">
        <authorList>
            <person name="Kucharzyk K."/>
            <person name="Murdoch R.W."/>
            <person name="Higgins S."/>
            <person name="Loffler F."/>
        </authorList>
    </citation>
    <scope>NUCLEOTIDE SEQUENCE</scope>
</reference>
<sequence>MLQNVFTADFGMTGMRYEEYIVETAEKFIGMPIVQRMRKNSKRFARQIVFGHAIMVVKTSLCCPTDVKGRINMSFAPFKNFCKFLPVINFFKGHLFHRCSGNDHSVVTAVADVSK</sequence>
<dbReference type="AlphaFoldDB" id="A0A645ECS8"/>
<proteinExistence type="predicted"/>
<dbReference type="EMBL" id="VSSQ01045264">
    <property type="protein sequence ID" value="MPM99151.1"/>
    <property type="molecule type" value="Genomic_DNA"/>
</dbReference>
<gene>
    <name evidence="1" type="ORF">SDC9_146342</name>
</gene>
<protein>
    <submittedName>
        <fullName evidence="1">Uncharacterized protein</fullName>
    </submittedName>
</protein>
<organism evidence="1">
    <name type="scientific">bioreactor metagenome</name>
    <dbReference type="NCBI Taxonomy" id="1076179"/>
    <lineage>
        <taxon>unclassified sequences</taxon>
        <taxon>metagenomes</taxon>
        <taxon>ecological metagenomes</taxon>
    </lineage>
</organism>